<evidence type="ECO:0000313" key="1">
    <source>
        <dbReference type="EMBL" id="RRT79357.1"/>
    </source>
</evidence>
<protein>
    <submittedName>
        <fullName evidence="1">Uncharacterized protein</fullName>
    </submittedName>
</protein>
<organism evidence="1 2">
    <name type="scientific">Ensete ventricosum</name>
    <name type="common">Abyssinian banana</name>
    <name type="synonym">Musa ensete</name>
    <dbReference type="NCBI Taxonomy" id="4639"/>
    <lineage>
        <taxon>Eukaryota</taxon>
        <taxon>Viridiplantae</taxon>
        <taxon>Streptophyta</taxon>
        <taxon>Embryophyta</taxon>
        <taxon>Tracheophyta</taxon>
        <taxon>Spermatophyta</taxon>
        <taxon>Magnoliopsida</taxon>
        <taxon>Liliopsida</taxon>
        <taxon>Zingiberales</taxon>
        <taxon>Musaceae</taxon>
        <taxon>Ensete</taxon>
    </lineage>
</organism>
<evidence type="ECO:0000313" key="2">
    <source>
        <dbReference type="Proteomes" id="UP000287651"/>
    </source>
</evidence>
<sequence>MRRDCIIGVTRELNSSSANIRLRELDKSEDKAEGETSIESLIPCSHRGRALVVKRVKEVENAEANS</sequence>
<gene>
    <name evidence="1" type="ORF">B296_00005813</name>
</gene>
<comment type="caution">
    <text evidence="1">The sequence shown here is derived from an EMBL/GenBank/DDBJ whole genome shotgun (WGS) entry which is preliminary data.</text>
</comment>
<reference evidence="1 2" key="1">
    <citation type="journal article" date="2014" name="Agronomy (Basel)">
        <title>A Draft Genome Sequence for Ensete ventricosum, the Drought-Tolerant Tree Against Hunger.</title>
        <authorList>
            <person name="Harrison J."/>
            <person name="Moore K.A."/>
            <person name="Paszkiewicz K."/>
            <person name="Jones T."/>
            <person name="Grant M."/>
            <person name="Ambacheew D."/>
            <person name="Muzemil S."/>
            <person name="Studholme D.J."/>
        </authorList>
    </citation>
    <scope>NUCLEOTIDE SEQUENCE [LARGE SCALE GENOMIC DNA]</scope>
</reference>
<dbReference type="Proteomes" id="UP000287651">
    <property type="component" value="Unassembled WGS sequence"/>
</dbReference>
<accession>A0A427AT87</accession>
<proteinExistence type="predicted"/>
<name>A0A427AT87_ENSVE</name>
<dbReference type="AlphaFoldDB" id="A0A427AT87"/>
<dbReference type="EMBL" id="AMZH03001422">
    <property type="protein sequence ID" value="RRT79357.1"/>
    <property type="molecule type" value="Genomic_DNA"/>
</dbReference>